<reference evidence="1 2" key="1">
    <citation type="submission" date="2016-02" db="EMBL/GenBank/DDBJ databases">
        <title>Genome sequence of Clostridium thermobutyricum DSM 4928.</title>
        <authorList>
            <person name="Poehlein A."/>
            <person name="Daniel R."/>
        </authorList>
    </citation>
    <scope>NUCLEOTIDE SEQUENCE [LARGE SCALE GENOMIC DNA]</scope>
    <source>
        <strain evidence="1 2">DSM 4928</strain>
    </source>
</reference>
<dbReference type="RefSeq" id="WP_207651203.1">
    <property type="nucleotide sequence ID" value="NZ_LTAY01000054.1"/>
</dbReference>
<evidence type="ECO:0000313" key="1">
    <source>
        <dbReference type="EMBL" id="OPX47199.1"/>
    </source>
</evidence>
<dbReference type="Proteomes" id="UP000191448">
    <property type="component" value="Unassembled WGS sequence"/>
</dbReference>
<comment type="caution">
    <text evidence="1">The sequence shown here is derived from an EMBL/GenBank/DDBJ whole genome shotgun (WGS) entry which is preliminary data.</text>
</comment>
<accession>A0A1V4STI8</accession>
<sequence>MALFKIKDIENFKLKKNLCLIDGVCTEDSIYFTTDTKVIVIFFCNKINYLTTDKSYSKITYDSDEKCFYATALNSKNLIYKLDLSFNELECIDICNTAEGPKVIKSLSYDKYNKCLVLSDYDYMFKLYINNMTLITLCRNEKFNPYSIYSIENLILSLSRNKNYFTLNITEKYRSLPVCKLPKNFRYKAIICAYNKKTEICINILAIDCKNIEHLITISIKLKDKPDCDDNCNTDNSECKCLKNRNAINNAIESIALIETALSHILNAEGEKLQKGISCANYVYELIELNNSIEKTITKVTNLEIQLSDKLSSLKELVNNPCFDECNDKCDDEHHCETNNDNEI</sequence>
<dbReference type="EMBL" id="LTAY01000054">
    <property type="protein sequence ID" value="OPX47199.1"/>
    <property type="molecule type" value="Genomic_DNA"/>
</dbReference>
<protein>
    <submittedName>
        <fullName evidence="1">Uncharacterized protein</fullName>
    </submittedName>
</protein>
<dbReference type="InterPro" id="IPR058705">
    <property type="entry name" value="A_ENA"/>
</dbReference>
<dbReference type="Pfam" id="PF26595">
    <property type="entry name" value="A_ENA"/>
    <property type="match status" value="1"/>
</dbReference>
<name>A0A1V4STI8_9CLOT</name>
<evidence type="ECO:0000313" key="2">
    <source>
        <dbReference type="Proteomes" id="UP000191448"/>
    </source>
</evidence>
<dbReference type="AlphaFoldDB" id="A0A1V4STI8"/>
<proteinExistence type="predicted"/>
<gene>
    <name evidence="1" type="ORF">CLTHE_21130</name>
</gene>
<organism evidence="1 2">
    <name type="scientific">Clostridium thermobutyricum DSM 4928</name>
    <dbReference type="NCBI Taxonomy" id="1121339"/>
    <lineage>
        <taxon>Bacteria</taxon>
        <taxon>Bacillati</taxon>
        <taxon>Bacillota</taxon>
        <taxon>Clostridia</taxon>
        <taxon>Eubacteriales</taxon>
        <taxon>Clostridiaceae</taxon>
        <taxon>Clostridium</taxon>
    </lineage>
</organism>